<proteinExistence type="predicted"/>
<dbReference type="RefSeq" id="WP_074937161.1">
    <property type="nucleotide sequence ID" value="NZ_BMXC01000001.1"/>
</dbReference>
<accession>A0A1I7GLF6</accession>
<keyword evidence="1" id="KW-1133">Transmembrane helix</keyword>
<name>A0A1I7GLF6_9BACT</name>
<evidence type="ECO:0000313" key="3">
    <source>
        <dbReference type="Proteomes" id="UP000182491"/>
    </source>
</evidence>
<feature type="transmembrane region" description="Helical" evidence="1">
    <location>
        <begin position="12"/>
        <end position="31"/>
    </location>
</feature>
<evidence type="ECO:0000313" key="2">
    <source>
        <dbReference type="EMBL" id="SFU49280.1"/>
    </source>
</evidence>
<dbReference type="Proteomes" id="UP000182491">
    <property type="component" value="Unassembled WGS sequence"/>
</dbReference>
<organism evidence="2 3">
    <name type="scientific">Pontibacter akesuensis</name>
    <dbReference type="NCBI Taxonomy" id="388950"/>
    <lineage>
        <taxon>Bacteria</taxon>
        <taxon>Pseudomonadati</taxon>
        <taxon>Bacteroidota</taxon>
        <taxon>Cytophagia</taxon>
        <taxon>Cytophagales</taxon>
        <taxon>Hymenobacteraceae</taxon>
        <taxon>Pontibacter</taxon>
    </lineage>
</organism>
<reference evidence="3" key="1">
    <citation type="submission" date="2016-10" db="EMBL/GenBank/DDBJ databases">
        <authorList>
            <person name="Varghese N."/>
        </authorList>
    </citation>
    <scope>NUCLEOTIDE SEQUENCE [LARGE SCALE GENOMIC DNA]</scope>
    <source>
        <strain evidence="3">DSM 18820</strain>
    </source>
</reference>
<evidence type="ECO:0000256" key="1">
    <source>
        <dbReference type="SAM" id="Phobius"/>
    </source>
</evidence>
<keyword evidence="1" id="KW-0812">Transmembrane</keyword>
<dbReference type="AlphaFoldDB" id="A0A1I7GLF6"/>
<gene>
    <name evidence="2" type="ORF">SAMN04487941_1110</name>
</gene>
<dbReference type="EMBL" id="FPCA01000001">
    <property type="protein sequence ID" value="SFU49280.1"/>
    <property type="molecule type" value="Genomic_DNA"/>
</dbReference>
<protein>
    <submittedName>
        <fullName evidence="2">Uncharacterized protein</fullName>
    </submittedName>
</protein>
<keyword evidence="3" id="KW-1185">Reference proteome</keyword>
<dbReference type="STRING" id="388950.GCA_001611675_00206"/>
<keyword evidence="1" id="KW-0472">Membrane</keyword>
<sequence length="194" mass="20839">MKAIPYHQKNDVTIRRGLLLALGLLVAVFYAPESNMSSKCTETAPSCVASKAIATLGLQTTEPPVRTGLESNAPQTEPLIHLRNTNATLAVACTSWGERLAAFKTEEQFDYNKTIDYLFGLIIKGFTGVSWAAYETTDLVQPLVLQPLPAGHALHAKQLALALPHQVKSTPVPGQVAISVGNSRGEYIMLPGGE</sequence>